<evidence type="ECO:0000313" key="2">
    <source>
        <dbReference type="EMBL" id="SHG90357.1"/>
    </source>
</evidence>
<sequence>MVAKRKENPTETTTSTSSEKTEEVKKTEVKANTVKGKECQHFVYIGPSLPGGRLKSNTVLCGGIESIKEYYKEVIEKYPQVERLIVPVEKLGELKEKTQTHGNIINKYYGDVVSAMGENKEE</sequence>
<dbReference type="OrthoDB" id="1863270at2"/>
<gene>
    <name evidence="2" type="ORF">SAMN02744040_00105</name>
</gene>
<keyword evidence="3" id="KW-1185">Reference proteome</keyword>
<dbReference type="EMBL" id="FQXH01000005">
    <property type="protein sequence ID" value="SHG90357.1"/>
    <property type="molecule type" value="Genomic_DNA"/>
</dbReference>
<name>A0A1M5NLL2_9FIRM</name>
<accession>A0A1M5NLL2</accession>
<feature type="region of interest" description="Disordered" evidence="1">
    <location>
        <begin position="1"/>
        <end position="28"/>
    </location>
</feature>
<evidence type="ECO:0000313" key="3">
    <source>
        <dbReference type="Proteomes" id="UP000242520"/>
    </source>
</evidence>
<feature type="compositionally biased region" description="Basic and acidic residues" evidence="1">
    <location>
        <begin position="19"/>
        <end position="28"/>
    </location>
</feature>
<reference evidence="3" key="1">
    <citation type="submission" date="2016-11" db="EMBL/GenBank/DDBJ databases">
        <authorList>
            <person name="Varghese N."/>
            <person name="Submissions S."/>
        </authorList>
    </citation>
    <scope>NUCLEOTIDE SEQUENCE [LARGE SCALE GENOMIC DNA]</scope>
    <source>
        <strain evidence="3">DSM 15285</strain>
    </source>
</reference>
<organism evidence="2 3">
    <name type="scientific">Tepidibacter thalassicus DSM 15285</name>
    <dbReference type="NCBI Taxonomy" id="1123350"/>
    <lineage>
        <taxon>Bacteria</taxon>
        <taxon>Bacillati</taxon>
        <taxon>Bacillota</taxon>
        <taxon>Clostridia</taxon>
        <taxon>Peptostreptococcales</taxon>
        <taxon>Peptostreptococcaceae</taxon>
        <taxon>Tepidibacter</taxon>
    </lineage>
</organism>
<protein>
    <submittedName>
        <fullName evidence="2">Uncharacterized protein</fullName>
    </submittedName>
</protein>
<dbReference type="AlphaFoldDB" id="A0A1M5NLL2"/>
<proteinExistence type="predicted"/>
<dbReference type="STRING" id="1123350.SAMN02744040_00105"/>
<dbReference type="RefSeq" id="WP_072722919.1">
    <property type="nucleotide sequence ID" value="NZ_FQXH01000005.1"/>
</dbReference>
<evidence type="ECO:0000256" key="1">
    <source>
        <dbReference type="SAM" id="MobiDB-lite"/>
    </source>
</evidence>
<dbReference type="Proteomes" id="UP000242520">
    <property type="component" value="Unassembled WGS sequence"/>
</dbReference>